<proteinExistence type="predicted"/>
<evidence type="ECO:0000256" key="1">
    <source>
        <dbReference type="SAM" id="Phobius"/>
    </source>
</evidence>
<feature type="transmembrane region" description="Helical" evidence="1">
    <location>
        <begin position="34"/>
        <end position="52"/>
    </location>
</feature>
<keyword evidence="1" id="KW-1133">Transmembrane helix</keyword>
<dbReference type="Proteomes" id="UP000436006">
    <property type="component" value="Unassembled WGS sequence"/>
</dbReference>
<sequence>MKKYALVLLLPLNSSRSLTDVVSTAPTGNPSLDYTLIIGVVAVVVLLIVRRVRKRKQM</sequence>
<keyword evidence="2" id="KW-0732">Signal</keyword>
<feature type="chain" id="PRO_5029459872" description="LPXTG cell wall anchor domain-containing protein" evidence="2">
    <location>
        <begin position="20"/>
        <end position="58"/>
    </location>
</feature>
<dbReference type="AlphaFoldDB" id="A0A7K1S6R4"/>
<evidence type="ECO:0000256" key="2">
    <source>
        <dbReference type="SAM" id="SignalP"/>
    </source>
</evidence>
<organism evidence="3 4">
    <name type="scientific">Spirosoma arboris</name>
    <dbReference type="NCBI Taxonomy" id="2682092"/>
    <lineage>
        <taxon>Bacteria</taxon>
        <taxon>Pseudomonadati</taxon>
        <taxon>Bacteroidota</taxon>
        <taxon>Cytophagia</taxon>
        <taxon>Cytophagales</taxon>
        <taxon>Cytophagaceae</taxon>
        <taxon>Spirosoma</taxon>
    </lineage>
</organism>
<dbReference type="RefSeq" id="WP_157583771.1">
    <property type="nucleotide sequence ID" value="NZ_WPIN01000002.1"/>
</dbReference>
<protein>
    <recommendedName>
        <fullName evidence="5">LPXTG cell wall anchor domain-containing protein</fullName>
    </recommendedName>
</protein>
<evidence type="ECO:0008006" key="5">
    <source>
        <dbReference type="Google" id="ProtNLM"/>
    </source>
</evidence>
<keyword evidence="1" id="KW-0812">Transmembrane</keyword>
<dbReference type="EMBL" id="WPIN01000002">
    <property type="protein sequence ID" value="MVM29519.1"/>
    <property type="molecule type" value="Genomic_DNA"/>
</dbReference>
<keyword evidence="4" id="KW-1185">Reference proteome</keyword>
<evidence type="ECO:0000313" key="4">
    <source>
        <dbReference type="Proteomes" id="UP000436006"/>
    </source>
</evidence>
<feature type="signal peptide" evidence="2">
    <location>
        <begin position="1"/>
        <end position="19"/>
    </location>
</feature>
<comment type="caution">
    <text evidence="3">The sequence shown here is derived from an EMBL/GenBank/DDBJ whole genome shotgun (WGS) entry which is preliminary data.</text>
</comment>
<reference evidence="3 4" key="1">
    <citation type="submission" date="2019-12" db="EMBL/GenBank/DDBJ databases">
        <title>Spirosoma sp. HMF4905 genome sequencing and assembly.</title>
        <authorList>
            <person name="Kang H."/>
            <person name="Cha I."/>
            <person name="Kim H."/>
            <person name="Joh K."/>
        </authorList>
    </citation>
    <scope>NUCLEOTIDE SEQUENCE [LARGE SCALE GENOMIC DNA]</scope>
    <source>
        <strain evidence="3 4">HMF4905</strain>
    </source>
</reference>
<evidence type="ECO:0000313" key="3">
    <source>
        <dbReference type="EMBL" id="MVM29519.1"/>
    </source>
</evidence>
<accession>A0A7K1S6R4</accession>
<gene>
    <name evidence="3" type="ORF">GO755_05710</name>
</gene>
<name>A0A7K1S6R4_9BACT</name>
<keyword evidence="1" id="KW-0472">Membrane</keyword>